<feature type="region of interest" description="Disordered" evidence="1">
    <location>
        <begin position="76"/>
        <end position="297"/>
    </location>
</feature>
<dbReference type="Proteomes" id="UP000504637">
    <property type="component" value="Unplaced"/>
</dbReference>
<evidence type="ECO:0000256" key="1">
    <source>
        <dbReference type="SAM" id="MobiDB-lite"/>
    </source>
</evidence>
<dbReference type="RefSeq" id="XP_033459510.1">
    <property type="nucleotide sequence ID" value="XM_033601429.1"/>
</dbReference>
<dbReference type="AlphaFoldDB" id="A0A6J3M4Q5"/>
<sequence>MPDAVRQWFVPAEGIERQVISADIQRYLGNDATVRPGQGNASENNGVPVQGYWIKAYRNLTSAMILDLKADSVRWRQEQQRTGPRDYAGSTTYNASSAGRPVNARESPSVEGPYGIPSRDRMASDRLSAERNLGERMQLDPPVAPPARTLPTTERNYHPDGRAYGPSDRGYPPPDNRMPYQQDVPLPSAYGQRPPVTAPYEQPRYAPEYPAGNGPPGYSRPGEHIPPVSSPYDSNHGPRPPVTGYAQGNIYAQAPPPSMRPPRDAGYPQQEYVDPSSPYHNMAPNHHDPYGGRRKFY</sequence>
<feature type="compositionally biased region" description="Basic and acidic residues" evidence="1">
    <location>
        <begin position="118"/>
        <end position="138"/>
    </location>
</feature>
<evidence type="ECO:0000313" key="3">
    <source>
        <dbReference type="RefSeq" id="XP_033459510.1"/>
    </source>
</evidence>
<dbReference type="PANTHER" id="PTHR39609">
    <property type="entry name" value="RFEG-RELATED"/>
    <property type="match status" value="1"/>
</dbReference>
<keyword evidence="2" id="KW-1185">Reference proteome</keyword>
<organism evidence="3">
    <name type="scientific">Dissoconium aciculare CBS 342.82</name>
    <dbReference type="NCBI Taxonomy" id="1314786"/>
    <lineage>
        <taxon>Eukaryota</taxon>
        <taxon>Fungi</taxon>
        <taxon>Dikarya</taxon>
        <taxon>Ascomycota</taxon>
        <taxon>Pezizomycotina</taxon>
        <taxon>Dothideomycetes</taxon>
        <taxon>Dothideomycetidae</taxon>
        <taxon>Mycosphaerellales</taxon>
        <taxon>Dissoconiaceae</taxon>
        <taxon>Dissoconium</taxon>
    </lineage>
</organism>
<reference evidence="3" key="2">
    <citation type="submission" date="2020-04" db="EMBL/GenBank/DDBJ databases">
        <authorList>
            <consortium name="NCBI Genome Project"/>
        </authorList>
    </citation>
    <scope>NUCLEOTIDE SEQUENCE</scope>
    <source>
        <strain evidence="3">CBS 342.82</strain>
    </source>
</reference>
<reference evidence="3" key="1">
    <citation type="submission" date="2020-01" db="EMBL/GenBank/DDBJ databases">
        <authorList>
            <consortium name="DOE Joint Genome Institute"/>
            <person name="Haridas S."/>
            <person name="Albert R."/>
            <person name="Binder M."/>
            <person name="Bloem J."/>
            <person name="Labutti K."/>
            <person name="Salamov A."/>
            <person name="Andreopoulos B."/>
            <person name="Baker S.E."/>
            <person name="Barry K."/>
            <person name="Bills G."/>
            <person name="Bluhm B.H."/>
            <person name="Cannon C."/>
            <person name="Castanera R."/>
            <person name="Culley D.E."/>
            <person name="Daum C."/>
            <person name="Ezra D."/>
            <person name="Gonzalez J.B."/>
            <person name="Henrissat B."/>
            <person name="Kuo A."/>
            <person name="Liang C."/>
            <person name="Lipzen A."/>
            <person name="Lutzoni F."/>
            <person name="Magnuson J."/>
            <person name="Mondo S."/>
            <person name="Nolan M."/>
            <person name="Ohm R."/>
            <person name="Pangilinan J."/>
            <person name="Park H.-J."/>
            <person name="Ramirez L."/>
            <person name="Alfaro M."/>
            <person name="Sun H."/>
            <person name="Tritt A."/>
            <person name="Yoshinaga Y."/>
            <person name="Zwiers L.-H."/>
            <person name="Turgeon B.G."/>
            <person name="Goodwin S.B."/>
            <person name="Spatafora J.W."/>
            <person name="Crous P.W."/>
            <person name="Grigoriev I.V."/>
        </authorList>
    </citation>
    <scope>NUCLEOTIDE SEQUENCE</scope>
    <source>
        <strain evidence="3">CBS 342.82</strain>
    </source>
</reference>
<dbReference type="OrthoDB" id="4146887at2759"/>
<dbReference type="GeneID" id="54359229"/>
<proteinExistence type="predicted"/>
<accession>A0A6J3M4Q5</accession>
<dbReference type="PANTHER" id="PTHR39609:SF1">
    <property type="entry name" value="RFEG"/>
    <property type="match status" value="1"/>
</dbReference>
<reference evidence="3" key="3">
    <citation type="submission" date="2025-08" db="UniProtKB">
        <authorList>
            <consortium name="RefSeq"/>
        </authorList>
    </citation>
    <scope>IDENTIFICATION</scope>
    <source>
        <strain evidence="3">CBS 342.82</strain>
    </source>
</reference>
<protein>
    <submittedName>
        <fullName evidence="3">Uncharacterized protein</fullName>
    </submittedName>
</protein>
<evidence type="ECO:0000313" key="2">
    <source>
        <dbReference type="Proteomes" id="UP000504637"/>
    </source>
</evidence>
<gene>
    <name evidence="3" type="ORF">K489DRAFT_320055</name>
</gene>
<name>A0A6J3M4Q5_9PEZI</name>